<accession>A0A919HMN8</accession>
<name>A0A919HMN8_KLEPN</name>
<dbReference type="Proteomes" id="UP000655094">
    <property type="component" value="Unassembled WGS sequence"/>
</dbReference>
<protein>
    <submittedName>
        <fullName evidence="1">Uncharacterized protein</fullName>
    </submittedName>
</protein>
<evidence type="ECO:0000313" key="2">
    <source>
        <dbReference type="Proteomes" id="UP000655094"/>
    </source>
</evidence>
<evidence type="ECO:0000313" key="1">
    <source>
        <dbReference type="EMBL" id="GHK51666.1"/>
    </source>
</evidence>
<comment type="caution">
    <text evidence="1">The sequence shown here is derived from an EMBL/GenBank/DDBJ whole genome shotgun (WGS) entry which is preliminary data.</text>
</comment>
<gene>
    <name evidence="1" type="ORF">KPZU09_14020</name>
</gene>
<dbReference type="EMBL" id="BNFF01000001">
    <property type="protein sequence ID" value="GHK51666.1"/>
    <property type="molecule type" value="Genomic_DNA"/>
</dbReference>
<sequence>MRIVRAADPLFAAVAKAVPCETFMIQRVPGLASAGTVSCPTFSRRVEAWPRTNTGVQAHPLAAGNRINNSVMATRRRRVKKDMITSAVK</sequence>
<dbReference type="AlphaFoldDB" id="A0A919HMN8"/>
<reference evidence="1" key="1">
    <citation type="submission" date="2020-10" db="EMBL/GenBank/DDBJ databases">
        <title>Genome Sequence of ESBL Producing Zambian Clinical Strains.</title>
        <authorList>
            <person name="Shawa M."/>
            <person name="Furuta Y."/>
            <person name="Simbotwe M."/>
            <person name="Mulenga E."/>
            <person name="Mubanga M."/>
            <person name="Mulenga G."/>
            <person name="Kaile C."/>
            <person name="Zorigt T."/>
            <person name="Hang'ombe B."/>
            <person name="Higashi H."/>
        </authorList>
    </citation>
    <scope>NUCLEOTIDE SEQUENCE</scope>
    <source>
        <strain evidence="1">Zam_UTH_09</strain>
    </source>
</reference>
<organism evidence="1 2">
    <name type="scientific">Klebsiella pneumoniae</name>
    <dbReference type="NCBI Taxonomy" id="573"/>
    <lineage>
        <taxon>Bacteria</taxon>
        <taxon>Pseudomonadati</taxon>
        <taxon>Pseudomonadota</taxon>
        <taxon>Gammaproteobacteria</taxon>
        <taxon>Enterobacterales</taxon>
        <taxon>Enterobacteriaceae</taxon>
        <taxon>Klebsiella/Raoultella group</taxon>
        <taxon>Klebsiella</taxon>
        <taxon>Klebsiella pneumoniae complex</taxon>
    </lineage>
</organism>
<proteinExistence type="predicted"/>